<feature type="domain" description="N-acetylmuramoyl-L-alanine amidase" evidence="1">
    <location>
        <begin position="3"/>
        <end position="127"/>
    </location>
</feature>
<dbReference type="EMBL" id="JAMZNK010000004">
    <property type="protein sequence ID" value="MDA6068644.1"/>
    <property type="molecule type" value="Genomic_DNA"/>
</dbReference>
<evidence type="ECO:0000259" key="1">
    <source>
        <dbReference type="Pfam" id="PF01510"/>
    </source>
</evidence>
<keyword evidence="2" id="KW-0378">Hydrolase</keyword>
<organism evidence="2 3">
    <name type="scientific">Flavobacterium azizsancarii</name>
    <dbReference type="NCBI Taxonomy" id="2961580"/>
    <lineage>
        <taxon>Bacteria</taxon>
        <taxon>Pseudomonadati</taxon>
        <taxon>Bacteroidota</taxon>
        <taxon>Flavobacteriia</taxon>
        <taxon>Flavobacteriales</taxon>
        <taxon>Flavobacteriaceae</taxon>
        <taxon>Flavobacterium</taxon>
    </lineage>
</organism>
<dbReference type="PANTHER" id="PTHR11022">
    <property type="entry name" value="PEPTIDOGLYCAN RECOGNITION PROTEIN"/>
    <property type="match status" value="1"/>
</dbReference>
<protein>
    <submittedName>
        <fullName evidence="2">N-acetylmuramoyl-L-alanine amidase</fullName>
        <ecNumber evidence="2">3.5.1.28</ecNumber>
    </submittedName>
</protein>
<dbReference type="RefSeq" id="WP_271334512.1">
    <property type="nucleotide sequence ID" value="NZ_JAMZNK010000004.1"/>
</dbReference>
<comment type="caution">
    <text evidence="2">The sequence shown here is derived from an EMBL/GenBank/DDBJ whole genome shotgun (WGS) entry which is preliminary data.</text>
</comment>
<keyword evidence="3" id="KW-1185">Reference proteome</keyword>
<dbReference type="InterPro" id="IPR036505">
    <property type="entry name" value="Amidase/PGRP_sf"/>
</dbReference>
<proteinExistence type="predicted"/>
<dbReference type="Gene3D" id="3.40.80.10">
    <property type="entry name" value="Peptidoglycan recognition protein-like"/>
    <property type="match status" value="1"/>
</dbReference>
<dbReference type="Proteomes" id="UP001212170">
    <property type="component" value="Unassembled WGS sequence"/>
</dbReference>
<dbReference type="InterPro" id="IPR015510">
    <property type="entry name" value="PGRP"/>
</dbReference>
<gene>
    <name evidence="2" type="ORF">NJT12_03335</name>
</gene>
<reference evidence="2 3" key="1">
    <citation type="journal article" date="2023" name="Chemosphere">
        <title>Whole genome analysis of Flavobacterium aziz-sancarii sp. nov., isolated from Ardley Island (Antarctica), revealed a rich resistome and bioremediation potential.</title>
        <authorList>
            <person name="Otur C."/>
            <person name="Okay S."/>
            <person name="Kurt-Kizildogan A."/>
        </authorList>
    </citation>
    <scope>NUCLEOTIDE SEQUENCE [LARGE SCALE GENOMIC DNA]</scope>
    <source>
        <strain evidence="2 3">AC</strain>
    </source>
</reference>
<dbReference type="InterPro" id="IPR002502">
    <property type="entry name" value="Amidase_domain"/>
</dbReference>
<evidence type="ECO:0000313" key="2">
    <source>
        <dbReference type="EMBL" id="MDA6068644.1"/>
    </source>
</evidence>
<dbReference type="CDD" id="cd06583">
    <property type="entry name" value="PGRP"/>
    <property type="match status" value="1"/>
</dbReference>
<dbReference type="PANTHER" id="PTHR11022:SF41">
    <property type="entry name" value="PEPTIDOGLYCAN-RECOGNITION PROTEIN LC-RELATED"/>
    <property type="match status" value="1"/>
</dbReference>
<accession>A0ABT4W7X7</accession>
<sequence>MPRNIKFIVVHCTATSQNTSISAIQSYWKNQLGWKMPGYHFIIKPDGELVQLLPIEQVSNGVQGFNSQSINISYIGGVDQKNIPTDNRTLAQKATLLKKLKELKLKFPLAKIQGHRDFPNVHKACPSFDAIKEYKDV</sequence>
<dbReference type="Pfam" id="PF01510">
    <property type="entry name" value="Amidase_2"/>
    <property type="match status" value="1"/>
</dbReference>
<evidence type="ECO:0000313" key="3">
    <source>
        <dbReference type="Proteomes" id="UP001212170"/>
    </source>
</evidence>
<dbReference type="EC" id="3.5.1.28" evidence="2"/>
<dbReference type="SUPFAM" id="SSF55846">
    <property type="entry name" value="N-acetylmuramoyl-L-alanine amidase-like"/>
    <property type="match status" value="1"/>
</dbReference>
<dbReference type="GO" id="GO:0008745">
    <property type="term" value="F:N-acetylmuramoyl-L-alanine amidase activity"/>
    <property type="evidence" value="ECO:0007669"/>
    <property type="project" value="UniProtKB-EC"/>
</dbReference>
<name>A0ABT4W7X7_9FLAO</name>